<dbReference type="InterPro" id="IPR003765">
    <property type="entry name" value="NO3_reductase_chaperone_NarJ"/>
</dbReference>
<evidence type="ECO:0000313" key="3">
    <source>
        <dbReference type="EMBL" id="EHN12538.1"/>
    </source>
</evidence>
<proteinExistence type="predicted"/>
<evidence type="ECO:0000256" key="2">
    <source>
        <dbReference type="SAM" id="MobiDB-lite"/>
    </source>
</evidence>
<dbReference type="PATRIC" id="fig|1097667.3.peg.558"/>
<dbReference type="PANTHER" id="PTHR43680:SF2">
    <property type="entry name" value="NITRATE REDUCTASE MOLYBDENUM COFACTOR ASSEMBLY CHAPERONE NARJ"/>
    <property type="match status" value="1"/>
</dbReference>
<dbReference type="GO" id="GO:0051082">
    <property type="term" value="F:unfolded protein binding"/>
    <property type="evidence" value="ECO:0007669"/>
    <property type="project" value="InterPro"/>
</dbReference>
<reference evidence="3 4" key="1">
    <citation type="journal article" date="2013" name="Biodegradation">
        <title>Quantitative proteomic analysis of ibuprofen-degrading Patulibacter sp. strain I11.</title>
        <authorList>
            <person name="Almeida B."/>
            <person name="Kjeldal H."/>
            <person name="Lolas I."/>
            <person name="Knudsen A.D."/>
            <person name="Carvalho G."/>
            <person name="Nielsen K.L."/>
            <person name="Barreto Crespo M.T."/>
            <person name="Stensballe A."/>
            <person name="Nielsen J.L."/>
        </authorList>
    </citation>
    <scope>NUCLEOTIDE SEQUENCE [LARGE SCALE GENOMIC DNA]</scope>
    <source>
        <strain evidence="3 4">I11</strain>
    </source>
</reference>
<dbReference type="OrthoDB" id="4307003at2"/>
<organism evidence="3 4">
    <name type="scientific">Patulibacter medicamentivorans</name>
    <dbReference type="NCBI Taxonomy" id="1097667"/>
    <lineage>
        <taxon>Bacteria</taxon>
        <taxon>Bacillati</taxon>
        <taxon>Actinomycetota</taxon>
        <taxon>Thermoleophilia</taxon>
        <taxon>Solirubrobacterales</taxon>
        <taxon>Patulibacteraceae</taxon>
        <taxon>Patulibacter</taxon>
    </lineage>
</organism>
<dbReference type="GO" id="GO:0051131">
    <property type="term" value="P:chaperone-mediated protein complex assembly"/>
    <property type="evidence" value="ECO:0007669"/>
    <property type="project" value="InterPro"/>
</dbReference>
<dbReference type="SUPFAM" id="SSF89155">
    <property type="entry name" value="TorD-like"/>
    <property type="match status" value="1"/>
</dbReference>
<gene>
    <name evidence="3" type="ORF">PAI11_05610</name>
</gene>
<sequence>MRRAPRHEAVEASQLLAACALLLEYPDDELRVAAAPIPDLLAGLAPAPPVVALLRFARWWSTCDVGELERQYVETFDLRQRCSLYLTYYSEGDKRGRGMALLRLRKLYRAAGLPMASDELPDHLAVMLEFAAHAPGGRGIAILREHRATLELLRLALVDQGSPYADVLAAVAGVLGEPTAGERVRAATLATNGPPRELVGLEPFAPPDVMPSAEARR</sequence>
<evidence type="ECO:0000256" key="1">
    <source>
        <dbReference type="ARBA" id="ARBA00023063"/>
    </source>
</evidence>
<dbReference type="RefSeq" id="WP_007570645.1">
    <property type="nucleotide sequence ID" value="NZ_AGUD01000019.1"/>
</dbReference>
<dbReference type="GO" id="GO:0016530">
    <property type="term" value="F:metallochaperone activity"/>
    <property type="evidence" value="ECO:0007669"/>
    <property type="project" value="TreeGrafter"/>
</dbReference>
<dbReference type="Proteomes" id="UP000005143">
    <property type="component" value="Unassembled WGS sequence"/>
</dbReference>
<keyword evidence="3" id="KW-0560">Oxidoreductase</keyword>
<dbReference type="GO" id="GO:0016491">
    <property type="term" value="F:oxidoreductase activity"/>
    <property type="evidence" value="ECO:0007669"/>
    <property type="project" value="UniProtKB-KW"/>
</dbReference>
<accession>H0E199</accession>
<dbReference type="EC" id="1.7.99.4" evidence="3"/>
<keyword evidence="4" id="KW-1185">Reference proteome</keyword>
<dbReference type="Pfam" id="PF02613">
    <property type="entry name" value="Nitrate_red_del"/>
    <property type="match status" value="1"/>
</dbReference>
<dbReference type="NCBIfam" id="TIGR00684">
    <property type="entry name" value="narJ"/>
    <property type="match status" value="1"/>
</dbReference>
<dbReference type="EMBL" id="AGUD01000019">
    <property type="protein sequence ID" value="EHN12538.1"/>
    <property type="molecule type" value="Genomic_DNA"/>
</dbReference>
<name>H0E199_9ACTN</name>
<protein>
    <submittedName>
        <fullName evidence="3">Respiratory nitrate reductase delta chain</fullName>
        <ecNumber evidence="3">1.7.99.4</ecNumber>
    </submittedName>
</protein>
<dbReference type="AlphaFoldDB" id="H0E199"/>
<dbReference type="InterPro" id="IPR020945">
    <property type="entry name" value="DMSO/NO3_reduct_chaperone"/>
</dbReference>
<dbReference type="InterPro" id="IPR036411">
    <property type="entry name" value="TorD-like_sf"/>
</dbReference>
<comment type="caution">
    <text evidence="3">The sequence shown here is derived from an EMBL/GenBank/DDBJ whole genome shotgun (WGS) entry which is preliminary data.</text>
</comment>
<keyword evidence="1" id="KW-0534">Nitrate assimilation</keyword>
<dbReference type="Gene3D" id="1.10.3480.10">
    <property type="entry name" value="TorD-like"/>
    <property type="match status" value="1"/>
</dbReference>
<dbReference type="GO" id="GO:0042128">
    <property type="term" value="P:nitrate assimilation"/>
    <property type="evidence" value="ECO:0007669"/>
    <property type="project" value="UniProtKB-KW"/>
</dbReference>
<dbReference type="PANTHER" id="PTHR43680">
    <property type="entry name" value="NITRATE REDUCTASE MOLYBDENUM COFACTOR ASSEMBLY CHAPERONE"/>
    <property type="match status" value="1"/>
</dbReference>
<evidence type="ECO:0000313" key="4">
    <source>
        <dbReference type="Proteomes" id="UP000005143"/>
    </source>
</evidence>
<feature type="region of interest" description="Disordered" evidence="2">
    <location>
        <begin position="197"/>
        <end position="217"/>
    </location>
</feature>